<evidence type="ECO:0000313" key="2">
    <source>
        <dbReference type="EMBL" id="GIQ80882.1"/>
    </source>
</evidence>
<name>A0A9K3CQF4_9EUKA</name>
<dbReference type="Pfam" id="PF14737">
    <property type="entry name" value="DUF4470"/>
    <property type="match status" value="1"/>
</dbReference>
<sequence>MTAPKIRYGCAFRFSLSLSAGMLQPLNSFVHIPDTVQCHYPFGNTPSHPMPLVPVGEGGAPSYLLLGCGDARHMYDTLLHRSGNHHFTLNDMQPEVLCRALILAHSVTWWGRQDGAPPKRRKPYASVAAYLWRVHYNAYLSPKDHERLRETCRRLAADVTEMLSVPTSCPDAYLSLTQPMPLPSLPGYLLDRGTCMSILPVLTLWGEREGVPFLETCARSRLDLHIRQFRASDRGIVERAKDGPPRASTYSLKTLCQVARKAAEKSVCERQAGLWEDKALFSKHLDYIVHGSYEGEADTDSVANPTVYRACDFRLCDKDTPPQWTAHYGTQPVLGYPQRVGEDNFRSDVECETIFTSWMRSLDKALSAERVTVTLLAGDCLQLLLERSLGPTMFNYIGDQGEDSPSISSRPSRASRASRASREFRFDYISASNIGDFVGLLNILIVAPGFLRTPGVSVLSTVFLHRDSGQSVQEFIRESTGVRTRDLPHLFGVRVCGDDEEMDRGSDMLAFSLLPSAALSISPMPRGHVGASAVTGYTSLSFCRCPIPSPPPCIDMGQGSPEWAGQTATVTHSPDNESHLHKLLLGVLSKTHPTGKGVVGDAVPSMSAFCALVAVGCRRGLFSAQAPGGITTPYLVAVPEALSHDSMTEGLGDREAVGSGEVVRSAVSTMHLPPGPVKLYQKQIASPIPLLIQTLCGAGPQGPSHPLPKSLSALMCNSVPYLLATLSEYGIDTRTCGPRYTLNVKVTGLSTNATDQDLPGLEVGSIVDSVVLVPRRLVCTNIDITSSDYTVRLNPPSVLPPVAKYLSESPDMMHGVKHIFEHLTPAVQARMCGTNVYGESYMLGPVRPRDSTCQAAQRTAYTIHGVGPVAVNPVQNALLKKTIRSPFSVPFLDGHISGPNVPHSGKHVSIEACSVWCAIPDSCRPKGWVKESQSGSSRVNPLTWLRKGGRGGSRPETLAFEIGIPPSIPNNIVSDPKIRPSVEASPLGTDLDAFTPLPGVFDGYTRHGVRSHDQSLVGEPLSDAYSVCVRLGGKVVGTVTLPVPVDMASHKLQISRKRRFVRVRLSSAPYTLPAPSAGAFVSVSPNHTMESIEPGDKDAVLLWGAITLRANPVRVGMLTQSKARLSQCLGMANNTSAMRTLGELTETMQALFVGHVRDNIRLFQLQVIRGNMGAMFGAVCVHGLYRTASSCVLDVSVVFNAAMPRDVQRGTSKAFSHLMGPAGRNMQVRCTPEEVVLLGRVLTYMERYTLDAEVHPDIRRVVPKAGLKYVVRLGIQPTHCSMVMTDAKSDRRGEKESFLASMAHSPMDWMEKGAVNY</sequence>
<dbReference type="EMBL" id="BDIP01000261">
    <property type="protein sequence ID" value="GIQ80882.1"/>
    <property type="molecule type" value="Genomic_DNA"/>
</dbReference>
<evidence type="ECO:0000259" key="1">
    <source>
        <dbReference type="Pfam" id="PF14737"/>
    </source>
</evidence>
<accession>A0A9K3CQF4</accession>
<protein>
    <recommendedName>
        <fullName evidence="1">DUF4470 domain-containing protein</fullName>
    </recommendedName>
</protein>
<dbReference type="OrthoDB" id="432970at2759"/>
<comment type="caution">
    <text evidence="2">The sequence shown here is derived from an EMBL/GenBank/DDBJ whole genome shotgun (WGS) entry which is preliminary data.</text>
</comment>
<keyword evidence="3" id="KW-1185">Reference proteome</keyword>
<dbReference type="InterPro" id="IPR027974">
    <property type="entry name" value="DUF4470"/>
</dbReference>
<gene>
    <name evidence="2" type="ORF">KIPB_001755</name>
</gene>
<proteinExistence type="predicted"/>
<reference evidence="2 3" key="1">
    <citation type="journal article" date="2018" name="PLoS ONE">
        <title>The draft genome of Kipferlia bialata reveals reductive genome evolution in fornicate parasites.</title>
        <authorList>
            <person name="Tanifuji G."/>
            <person name="Takabayashi S."/>
            <person name="Kume K."/>
            <person name="Takagi M."/>
            <person name="Nakayama T."/>
            <person name="Kamikawa R."/>
            <person name="Inagaki Y."/>
            <person name="Hashimoto T."/>
        </authorList>
    </citation>
    <scope>NUCLEOTIDE SEQUENCE [LARGE SCALE GENOMIC DNA]</scope>
    <source>
        <strain evidence="2">NY0173</strain>
    </source>
</reference>
<evidence type="ECO:0000313" key="3">
    <source>
        <dbReference type="Proteomes" id="UP000265618"/>
    </source>
</evidence>
<organism evidence="2 3">
    <name type="scientific">Kipferlia bialata</name>
    <dbReference type="NCBI Taxonomy" id="797122"/>
    <lineage>
        <taxon>Eukaryota</taxon>
        <taxon>Metamonada</taxon>
        <taxon>Carpediemonas-like organisms</taxon>
        <taxon>Kipferlia</taxon>
    </lineage>
</organism>
<dbReference type="Proteomes" id="UP000265618">
    <property type="component" value="Unassembled WGS sequence"/>
</dbReference>
<feature type="domain" description="DUF4470" evidence="1">
    <location>
        <begin position="57"/>
        <end position="140"/>
    </location>
</feature>